<accession>A0ACD3BAI9</accession>
<reference evidence="1 2" key="1">
    <citation type="journal article" date="2019" name="Nat. Ecol. Evol.">
        <title>Megaphylogeny resolves global patterns of mushroom evolution.</title>
        <authorList>
            <person name="Varga T."/>
            <person name="Krizsan K."/>
            <person name="Foldi C."/>
            <person name="Dima B."/>
            <person name="Sanchez-Garcia M."/>
            <person name="Sanchez-Ramirez S."/>
            <person name="Szollosi G.J."/>
            <person name="Szarkandi J.G."/>
            <person name="Papp V."/>
            <person name="Albert L."/>
            <person name="Andreopoulos W."/>
            <person name="Angelini C."/>
            <person name="Antonin V."/>
            <person name="Barry K.W."/>
            <person name="Bougher N.L."/>
            <person name="Buchanan P."/>
            <person name="Buyck B."/>
            <person name="Bense V."/>
            <person name="Catcheside P."/>
            <person name="Chovatia M."/>
            <person name="Cooper J."/>
            <person name="Damon W."/>
            <person name="Desjardin D."/>
            <person name="Finy P."/>
            <person name="Geml J."/>
            <person name="Haridas S."/>
            <person name="Hughes K."/>
            <person name="Justo A."/>
            <person name="Karasinski D."/>
            <person name="Kautmanova I."/>
            <person name="Kiss B."/>
            <person name="Kocsube S."/>
            <person name="Kotiranta H."/>
            <person name="LaButti K.M."/>
            <person name="Lechner B.E."/>
            <person name="Liimatainen K."/>
            <person name="Lipzen A."/>
            <person name="Lukacs Z."/>
            <person name="Mihaltcheva S."/>
            <person name="Morgado L.N."/>
            <person name="Niskanen T."/>
            <person name="Noordeloos M.E."/>
            <person name="Ohm R.A."/>
            <person name="Ortiz-Santana B."/>
            <person name="Ovrebo C."/>
            <person name="Racz N."/>
            <person name="Riley R."/>
            <person name="Savchenko A."/>
            <person name="Shiryaev A."/>
            <person name="Soop K."/>
            <person name="Spirin V."/>
            <person name="Szebenyi C."/>
            <person name="Tomsovsky M."/>
            <person name="Tulloss R.E."/>
            <person name="Uehling J."/>
            <person name="Grigoriev I.V."/>
            <person name="Vagvolgyi C."/>
            <person name="Papp T."/>
            <person name="Martin F.M."/>
            <person name="Miettinen O."/>
            <person name="Hibbett D.S."/>
            <person name="Nagy L.G."/>
        </authorList>
    </citation>
    <scope>NUCLEOTIDE SEQUENCE [LARGE SCALE GENOMIC DNA]</scope>
    <source>
        <strain evidence="1 2">NL-1719</strain>
    </source>
</reference>
<evidence type="ECO:0000313" key="1">
    <source>
        <dbReference type="EMBL" id="TFK74017.1"/>
    </source>
</evidence>
<name>A0ACD3BAI9_9AGAR</name>
<sequence>MAFEFPTLEPHIRDILQAPSTNLNAISAKGVRRELSQRIPTLTPEFLKTNKKQVDEITERVFAQVKREREREGSDEREVDEDEYENTTPSEMSTSRKRKEESSDGEDVEEENDEDESPPPKKAKKAGKGSHELSDAVLARQLSSEINRSRRSTTGKRRGATNGTPKKRSRKSAATVDSGGEEDVGEKPKKKARGGLAKEYLLSEPLSALTGQEKLSRPQVVKALWDHIKGNGLQNPDKRQEIICDASFKAVFGVEKIDMFKMNKVLGQHLHEPDE</sequence>
<organism evidence="1 2">
    <name type="scientific">Pluteus cervinus</name>
    <dbReference type="NCBI Taxonomy" id="181527"/>
    <lineage>
        <taxon>Eukaryota</taxon>
        <taxon>Fungi</taxon>
        <taxon>Dikarya</taxon>
        <taxon>Basidiomycota</taxon>
        <taxon>Agaricomycotina</taxon>
        <taxon>Agaricomycetes</taxon>
        <taxon>Agaricomycetidae</taxon>
        <taxon>Agaricales</taxon>
        <taxon>Pluteineae</taxon>
        <taxon>Pluteaceae</taxon>
        <taxon>Pluteus</taxon>
    </lineage>
</organism>
<dbReference type="EMBL" id="ML208271">
    <property type="protein sequence ID" value="TFK74017.1"/>
    <property type="molecule type" value="Genomic_DNA"/>
</dbReference>
<evidence type="ECO:0000313" key="2">
    <source>
        <dbReference type="Proteomes" id="UP000308600"/>
    </source>
</evidence>
<gene>
    <name evidence="1" type="ORF">BDN72DRAFT_834014</name>
</gene>
<dbReference type="Proteomes" id="UP000308600">
    <property type="component" value="Unassembled WGS sequence"/>
</dbReference>
<keyword evidence="2" id="KW-1185">Reference proteome</keyword>
<protein>
    <submittedName>
        <fullName evidence="1">SWIB-domain-containing protein</fullName>
    </submittedName>
</protein>
<proteinExistence type="predicted"/>